<sequence>MLYGIAVFPSQEIKEFANHYRRRYDPQFASIEPHLTLRAREDWTEEQLHKVHSHLKHVTAACKPLELHFNRFSTFFPVNNVIYMALSDPEPMEALYKLLCSGVLEEMNKPYAFTPHLTVAQNLDDDELHDVFASLRPKSLDMGCTIDRIVLLKLSDDGIWRPLEQFALGV</sequence>
<gene>
    <name evidence="1" type="ORF">NV381_27230</name>
</gene>
<evidence type="ECO:0000313" key="2">
    <source>
        <dbReference type="Proteomes" id="UP001300012"/>
    </source>
</evidence>
<dbReference type="PANTHER" id="PTHR40037">
    <property type="entry name" value="PHOSPHOESTERASE YJCG-RELATED"/>
    <property type="match status" value="1"/>
</dbReference>
<dbReference type="Gene3D" id="3.90.1140.10">
    <property type="entry name" value="Cyclic phosphodiesterase"/>
    <property type="match status" value="1"/>
</dbReference>
<dbReference type="NCBIfam" id="NF010223">
    <property type="entry name" value="PRK13679.1"/>
    <property type="match status" value="1"/>
</dbReference>
<keyword evidence="1" id="KW-0436">Ligase</keyword>
<dbReference type="GO" id="GO:0016874">
    <property type="term" value="F:ligase activity"/>
    <property type="evidence" value="ECO:0007669"/>
    <property type="project" value="UniProtKB-KW"/>
</dbReference>
<reference evidence="1 2" key="1">
    <citation type="submission" date="2022-08" db="EMBL/GenBank/DDBJ databases">
        <title>Paenibacillus endoradicis sp. nov., Paenibacillus radicibacter sp. nov and Paenibacillus pararadicis sp. nov., three cold-adapted plant growth-promoting bacteria isolated from root of Larix gmelinii in Great Khingan.</title>
        <authorList>
            <person name="Xue H."/>
        </authorList>
    </citation>
    <scope>NUCLEOTIDE SEQUENCE [LARGE SCALE GENOMIC DNA]</scope>
    <source>
        <strain evidence="1 2">N5-1-1-5</strain>
    </source>
</reference>
<dbReference type="RefSeq" id="WP_258216450.1">
    <property type="nucleotide sequence ID" value="NZ_JANQBD010000023.1"/>
</dbReference>
<protein>
    <submittedName>
        <fullName evidence="1">2'-5' RNA ligase family protein</fullName>
    </submittedName>
</protein>
<dbReference type="Pfam" id="PF13563">
    <property type="entry name" value="2_5_RNA_ligase2"/>
    <property type="match status" value="1"/>
</dbReference>
<dbReference type="InterPro" id="IPR009097">
    <property type="entry name" value="Cyclic_Pdiesterase"/>
</dbReference>
<dbReference type="PANTHER" id="PTHR40037:SF1">
    <property type="entry name" value="PHOSPHOESTERASE SAOUHSC_00951-RELATED"/>
    <property type="match status" value="1"/>
</dbReference>
<comment type="caution">
    <text evidence="1">The sequence shown here is derived from an EMBL/GenBank/DDBJ whole genome shotgun (WGS) entry which is preliminary data.</text>
</comment>
<organism evidence="1 2">
    <name type="scientific">Paenibacillus radicis</name>
    <name type="common">ex Xue et al. 2023</name>
    <dbReference type="NCBI Taxonomy" id="2972489"/>
    <lineage>
        <taxon>Bacteria</taxon>
        <taxon>Bacillati</taxon>
        <taxon>Bacillota</taxon>
        <taxon>Bacilli</taxon>
        <taxon>Bacillales</taxon>
        <taxon>Paenibacillaceae</taxon>
        <taxon>Paenibacillus</taxon>
    </lineage>
</organism>
<accession>A0ABT1YNZ2</accession>
<dbReference type="EMBL" id="JANQBD010000023">
    <property type="protein sequence ID" value="MCR8634896.1"/>
    <property type="molecule type" value="Genomic_DNA"/>
</dbReference>
<proteinExistence type="predicted"/>
<dbReference type="InterPro" id="IPR050580">
    <property type="entry name" value="2H_phosphoesterase_YjcG-like"/>
</dbReference>
<dbReference type="SUPFAM" id="SSF55144">
    <property type="entry name" value="LigT-like"/>
    <property type="match status" value="1"/>
</dbReference>
<keyword evidence="2" id="KW-1185">Reference proteome</keyword>
<dbReference type="Proteomes" id="UP001300012">
    <property type="component" value="Unassembled WGS sequence"/>
</dbReference>
<evidence type="ECO:0000313" key="1">
    <source>
        <dbReference type="EMBL" id="MCR8634896.1"/>
    </source>
</evidence>
<name>A0ABT1YNZ2_9BACL</name>